<gene>
    <name evidence="1" type="ORF">JK42_00120</name>
</gene>
<evidence type="ECO:0000313" key="2">
    <source>
        <dbReference type="Proteomes" id="UP000322425"/>
    </source>
</evidence>
<protein>
    <submittedName>
        <fullName evidence="1">Uncharacterized protein</fullName>
    </submittedName>
</protein>
<dbReference type="EMBL" id="MK962756">
    <property type="protein sequence ID" value="QEG06238.1"/>
    <property type="molecule type" value="Genomic_DNA"/>
</dbReference>
<sequence length="86" mass="9385">MKTYQEFITEAVVKGPKFKVKAFAGDAEDFGSLKRNGYSFLGGDGKEINTYAKCREIAYIVAGPKVDADDIEYDFDNFGIVSGGKA</sequence>
<organism evidence="1 2">
    <name type="scientific">Shigella phage JK42</name>
    <dbReference type="NCBI Taxonomy" id="2591062"/>
    <lineage>
        <taxon>Viruses</taxon>
        <taxon>Duplodnaviria</taxon>
        <taxon>Heunggongvirae</taxon>
        <taxon>Uroviricota</taxon>
        <taxon>Caudoviricetes</taxon>
        <taxon>Pantevenvirales</taxon>
        <taxon>Straboviridae</taxon>
        <taxon>Tevenvirinae</taxon>
        <taxon>Mosigvirus</taxon>
        <taxon>Mosigvirus mar005p1</taxon>
    </lineage>
</organism>
<reference evidence="1 2" key="1">
    <citation type="submission" date="2019-05" db="EMBL/GenBank/DDBJ databases">
        <title>A quest of great importance - developing a broad spectrum Shigella ssp. and Escherichia coli phage collection.</title>
        <authorList>
            <person name="Kaczorowska J."/>
            <person name="Casey E."/>
            <person name="Neve H."/>
            <person name="Noben J.-P."/>
            <person name="Lugli G.A."/>
            <person name="Ventura M."/>
            <person name="van Sinderen D."/>
            <person name="Mahony J."/>
        </authorList>
    </citation>
    <scope>NUCLEOTIDE SEQUENCE [LARGE SCALE GENOMIC DNA]</scope>
    <source>
        <strain evidence="1 2">JK42</strain>
    </source>
</reference>
<dbReference type="Proteomes" id="UP000322425">
    <property type="component" value="Genome"/>
</dbReference>
<evidence type="ECO:0000313" key="1">
    <source>
        <dbReference type="EMBL" id="QEG06238.1"/>
    </source>
</evidence>
<accession>A0A5B9N0T1</accession>
<name>A0A5B9N0T1_9CAUD</name>
<proteinExistence type="predicted"/>